<evidence type="ECO:0000313" key="1">
    <source>
        <dbReference type="EMBL" id="MBA0086594.1"/>
    </source>
</evidence>
<reference evidence="1" key="1">
    <citation type="submission" date="2020-06" db="EMBL/GenBank/DDBJ databases">
        <title>Legume-microbial interactions unlock mineral nutrients during tropical forest succession.</title>
        <authorList>
            <person name="Epihov D.Z."/>
        </authorList>
    </citation>
    <scope>NUCLEOTIDE SEQUENCE [LARGE SCALE GENOMIC DNA]</scope>
    <source>
        <strain evidence="1">Pan2503</strain>
    </source>
</reference>
<dbReference type="AlphaFoldDB" id="A0A7V8SY25"/>
<keyword evidence="2" id="KW-1185">Reference proteome</keyword>
<comment type="caution">
    <text evidence="1">The sequence shown here is derived from an EMBL/GenBank/DDBJ whole genome shotgun (WGS) entry which is preliminary data.</text>
</comment>
<gene>
    <name evidence="1" type="ORF">HRJ53_16560</name>
</gene>
<dbReference type="EMBL" id="JACDQQ010001590">
    <property type="protein sequence ID" value="MBA0086594.1"/>
    <property type="molecule type" value="Genomic_DNA"/>
</dbReference>
<organism evidence="1 2">
    <name type="scientific">Candidatus Acidiferrum panamense</name>
    <dbReference type="NCBI Taxonomy" id="2741543"/>
    <lineage>
        <taxon>Bacteria</taxon>
        <taxon>Pseudomonadati</taxon>
        <taxon>Acidobacteriota</taxon>
        <taxon>Terriglobia</taxon>
        <taxon>Candidatus Acidiferrales</taxon>
        <taxon>Candidatus Acidiferrum</taxon>
    </lineage>
</organism>
<protein>
    <submittedName>
        <fullName evidence="1">Uncharacterized protein</fullName>
    </submittedName>
</protein>
<proteinExistence type="predicted"/>
<evidence type="ECO:0000313" key="2">
    <source>
        <dbReference type="Proteomes" id="UP000567293"/>
    </source>
</evidence>
<accession>A0A7V8SY25</accession>
<dbReference type="Proteomes" id="UP000567293">
    <property type="component" value="Unassembled WGS sequence"/>
</dbReference>
<name>A0A7V8SY25_9BACT</name>
<sequence length="74" mass="8347">MRQLARMHHHKPECLRDDAPIAVLDLDLPDHALPMPAARRFVLRPPRLFPSERQRGLLLAPGCQFLTHGTGPGH</sequence>